<protein>
    <submittedName>
        <fullName evidence="5">C2H2-type domain-containing protein</fullName>
    </submittedName>
</protein>
<dbReference type="AlphaFoldDB" id="A0A914XDX8"/>
<keyword evidence="1" id="KW-0862">Zinc</keyword>
<reference evidence="5" key="1">
    <citation type="submission" date="2022-11" db="UniProtKB">
        <authorList>
            <consortium name="WormBaseParasite"/>
        </authorList>
    </citation>
    <scope>IDENTIFICATION</scope>
</reference>
<evidence type="ECO:0000313" key="4">
    <source>
        <dbReference type="Proteomes" id="UP000887566"/>
    </source>
</evidence>
<evidence type="ECO:0000259" key="3">
    <source>
        <dbReference type="PROSITE" id="PS50157"/>
    </source>
</evidence>
<feature type="domain" description="C2H2-type" evidence="3">
    <location>
        <begin position="284"/>
        <end position="313"/>
    </location>
</feature>
<dbReference type="Proteomes" id="UP000887566">
    <property type="component" value="Unplaced"/>
</dbReference>
<keyword evidence="1" id="KW-0479">Metal-binding</keyword>
<dbReference type="WBParaSite" id="PSAMB.scaffold761size41776.g8619.t1">
    <property type="protein sequence ID" value="PSAMB.scaffold761size41776.g8619.t1"/>
    <property type="gene ID" value="PSAMB.scaffold761size41776.g8619"/>
</dbReference>
<dbReference type="PANTHER" id="PTHR33845">
    <property type="entry name" value="C2H2-TYPE DOMAIN-CONTAINING PROTEIN"/>
    <property type="match status" value="1"/>
</dbReference>
<dbReference type="PROSITE" id="PS50157">
    <property type="entry name" value="ZINC_FINGER_C2H2_2"/>
    <property type="match status" value="1"/>
</dbReference>
<organism evidence="4 5">
    <name type="scientific">Plectus sambesii</name>
    <dbReference type="NCBI Taxonomy" id="2011161"/>
    <lineage>
        <taxon>Eukaryota</taxon>
        <taxon>Metazoa</taxon>
        <taxon>Ecdysozoa</taxon>
        <taxon>Nematoda</taxon>
        <taxon>Chromadorea</taxon>
        <taxon>Plectida</taxon>
        <taxon>Plectina</taxon>
        <taxon>Plectoidea</taxon>
        <taxon>Plectidae</taxon>
        <taxon>Plectus</taxon>
    </lineage>
</organism>
<keyword evidence="1" id="KW-0863">Zinc-finger</keyword>
<name>A0A914XDX8_9BILA</name>
<dbReference type="GO" id="GO:0008270">
    <property type="term" value="F:zinc ion binding"/>
    <property type="evidence" value="ECO:0007669"/>
    <property type="project" value="UniProtKB-KW"/>
</dbReference>
<dbReference type="PANTHER" id="PTHR33845:SF1">
    <property type="entry name" value="C2H2-TYPE DOMAIN-CONTAINING PROTEIN"/>
    <property type="match status" value="1"/>
</dbReference>
<feature type="region of interest" description="Disordered" evidence="2">
    <location>
        <begin position="260"/>
        <end position="281"/>
    </location>
</feature>
<evidence type="ECO:0000256" key="2">
    <source>
        <dbReference type="SAM" id="MobiDB-lite"/>
    </source>
</evidence>
<sequence length="415" mass="46674">MAEAEDMEKDEEDLILDVCKAFGKLNNWQAYQVPKTGISWHTAMATICWDSSTLETGTLVHIFDNQVKQDSALVTAIDHYLLSSLKKKYLLLSEVVFGSDCGQSYLASNILLSLTRMEQETGISVKVYCFTEPHARKSMCDRITAVLKTHARAYLNQGNNVETPAEVYKALTHNDGVRDCGVALVSYPPAKKIADQSQKIKNISLLRNFTLEQDRVISYKAYGMGSGQVTKLSEVKVPKIILLKIAHDFNNIGVSRLEQAPPATRRTAQMTSSQEDNEEESLYHNCSECEKSFRCHRDLLAHETTFLSTTRKGTRLRSSLCKKIVTALEELGLEKPTTRDMLDKQSWALQKMAPHPRHGKDVYSFLLDANKKGIEKADPIKVAAAMSADSHFERSQLLNPRKIKAYYSAMKSQEQ</sequence>
<dbReference type="InterPro" id="IPR013087">
    <property type="entry name" value="Znf_C2H2_type"/>
</dbReference>
<keyword evidence="4" id="KW-1185">Reference proteome</keyword>
<evidence type="ECO:0000256" key="1">
    <source>
        <dbReference type="PROSITE-ProRule" id="PRU00042"/>
    </source>
</evidence>
<proteinExistence type="predicted"/>
<accession>A0A914XDX8</accession>
<evidence type="ECO:0000313" key="5">
    <source>
        <dbReference type="WBParaSite" id="PSAMB.scaffold761size41776.g8619.t1"/>
    </source>
</evidence>